<reference evidence="1 2" key="1">
    <citation type="submission" date="2016-12" db="EMBL/GenBank/DDBJ databases">
        <title>Real-Time Genomic Investigation Underlying the Public Health Response to a Shiga Toxin-Producing Escherichia Coli O26:H11 Outbreak in a Nursery.</title>
        <authorList>
            <person name="Ferdous M."/>
            <person name="Moran-Gilad J."/>
            <person name="Rossen J.W."/>
            <person name="Gdalevich M."/>
        </authorList>
    </citation>
    <scope>NUCLEOTIDE SEQUENCE [LARGE SCALE GENOMIC DNA]</scope>
    <source>
        <strain evidence="1 2">STEC 514-2</strain>
    </source>
</reference>
<dbReference type="Proteomes" id="UP000218543">
    <property type="component" value="Unassembled WGS sequence"/>
</dbReference>
<name>A0A2A2C9U0_ECOLX</name>
<sequence length="19" mass="1807">SFTIESGAKGPAAGNVTSL</sequence>
<proteinExistence type="predicted"/>
<comment type="caution">
    <text evidence="1">The sequence shown here is derived from an EMBL/GenBank/DDBJ whole genome shotgun (WGS) entry which is preliminary data.</text>
</comment>
<accession>A0A2A2C9U0</accession>
<organism evidence="1 2">
    <name type="scientific">Escherichia coli</name>
    <dbReference type="NCBI Taxonomy" id="562"/>
    <lineage>
        <taxon>Bacteria</taxon>
        <taxon>Pseudomonadati</taxon>
        <taxon>Pseudomonadota</taxon>
        <taxon>Gammaproteobacteria</taxon>
        <taxon>Enterobacterales</taxon>
        <taxon>Enterobacteriaceae</taxon>
        <taxon>Escherichia</taxon>
    </lineage>
</organism>
<dbReference type="EMBL" id="MRVZ01000054">
    <property type="protein sequence ID" value="PAU22121.1"/>
    <property type="molecule type" value="Genomic_DNA"/>
</dbReference>
<feature type="non-terminal residue" evidence="1">
    <location>
        <position position="1"/>
    </location>
</feature>
<evidence type="ECO:0000313" key="1">
    <source>
        <dbReference type="EMBL" id="PAU22121.1"/>
    </source>
</evidence>
<gene>
    <name evidence="1" type="ORF">BTQ06_16415</name>
</gene>
<protein>
    <submittedName>
        <fullName evidence="1">Cold-shock protein</fullName>
    </submittedName>
</protein>
<evidence type="ECO:0000313" key="2">
    <source>
        <dbReference type="Proteomes" id="UP000218543"/>
    </source>
</evidence>
<dbReference type="AlphaFoldDB" id="A0A2A2C9U0"/>